<sequence length="2205" mass="247307">MLIDSRAPSLSLLSEAAATVARSPELGRTELEFIQRCALDFASYGISLQQAIENETSDDPLLVPFPTVSEQMGVLGILEMLTASSEPLRQQFIPKCLQVLDFLSHLQLVIEEEDEDDSVVLGELDVLMCQTCQRLFKLALLFPDWSKSIISAIWKWCNDLYRQINNQSRPFHVRLAAAALIGIFRSVKAEHAPLILQDPAELRVLLETAFSEEKFRIISQAWILAPRDMSLPPVTIDGYGALQWIASVFGSLRDMLAGLLDLEGFSSSSFSDVWSDLGKTRSASKIASSPAVEETIASVFRICWRTDWRQWLLRHSNCDQESMWDVAATVVPGLVQSLNAILEETSLVFDPTPLDVFLAAIEGLEILSVNAEELANLASKSLIKFLVQPANVFVNASDDSACAILRECACRSLSNILSRGIDASQRKTALYTFANTLHATHQKIISATTAKSDVGRRYQNAIAAIASLCSALKSKETIDVAIPALARRLDDSQTIFDEFIWMNLGNIGLTDDTEVFRQIITFILDYSKRTFSKISKISHTLARMPGRPAALLEIYLEKLLALFVEKATVLQRQYADAAVIAELRDIMGIVKVICEQEDFHPQLSSTSNSELVGHFRNAWFYLVLFVLSPAGTWPKDWQTIVKVVASKTPPLILDRQRRSLEADLGANSILQGTFPEPITNKVRTLLTTMLTNKPIDLRNVSLPSFVYLLAVYHIESLRIRTMSIDFMCRYLVDERLYGTDVYAVVETIAEEVMRLLIREQSSRAAETRVVEHNLQCMLLYSAHRLSRPRNFAAKWSLHILETVPRMLWNQRAGFLMMDILRFLDARKAGTSEEGFKGSMFAKLQYIDKAEIIKASRDFMSLGEAWLKMAVKRSARETMGMVQMYLVDVSNKSPYTALEDQSDLMILLSRFASNSEIAPSIIRAPGKQTRYLGEIRGMLFAHELASPGMDREDIMQIISKSLKADLRKAYRTINEPNFAQRLNHSLFRSVALIIVNDAQVEAELLQLVCFVPTVRFDPVVMEITLSAWGWLMKCRPDLVKRVLAYLIQSWELTAAAGKGLYGTDGGSSNPFQEKMTYGPPQSQTDEADLSCVHMMWVRFLIERFRTDRLRGTDHVRLYAQLFEIAARSKDALRVKWAAREARFDLASLGIRIALELDAGNHKEAVFIWTMVFDITLGWFEQPPMFGRITKSELGKLVDFYSFVKEIRFGKNSSTITTRINRIFFNACTDSERVELADAQQLVLVLLEHELNRLATWLLPVDDGVIDSFGGRLPPPPNERLVKWPFIVRTAWNINPIVAVQLPSRFVTSAELIQIEIAEVSKFNEISCIQCPEASLLFLKNAWQMTNSHDQYLLYWSSVPPIQAISMLGQTQRIQPWVLQYAVRVLEYFPIDQVFFFVPQMVQALRDDSAGYIERFILEAARSSQLFAHQIIWNMKANMYKDEACEVPDSLKTTLDRIISKIISSLSGSDKAFYEREFDFFAKVTGISGTLKPLVQADASKAEKKRKIDEELRKIKVQVGVYLPTNPESIVIDIDYDSGRPLQSHAKAPFMATFKVTESGAQHHEPRWMSSIFKVGDDCRQDLLALQLIGIFKSIFVSAGLDLYTFPYRVVATAPGCGVIEVIPRSISRDTMGREKVNSLYEYVASLARWEFIKSLAAYSLIMFILQIKDRHNGNIMFDKEGHIIHIDFGFILSIAPGGGILEVSPFKLTNEMVQVMGGDVASPGYRAFSELCVKAYLACRPYAEEIISMVSLMMGSGLPCFKGEVTIRKLRERFQLDKTERGAAEFMLNCIRQSHENTRSGLYDTFQYFQNGIPYKLGLEISILRWQHMSGIWESVKKHTRRWSSGPAKLSAAGFSDERRSNPIRMQLGDSVMVYEGHQWRRAESGDRHVNDLAERNRILEGENQLLHFKVNVLLDMVPTHERRSSDNGDGQADDDELLLLGDELGLHAEDGGTGAGGAHASAVDIDYDDDDLDAFVEKELLLQGAALPADAAGSAADAAEGSRAGGPSAAGGGRLIANEVDGVFANMAAKPDNPSMAKTFEEIEPPSYTDAVGDPSPPGYFDTTVTTGVTEDGEVLIDGMPVGDFVSFAVNVFVSMTFDFLGFLITSLLATSHAAKFGSQCGLGLTLIRLGFFLKDRPDEPEDYGQYNQGYVPDPAEERQRREWSAFLLLIIGFFVCLRSFAEYIRVRRMRNVIQATPAAFAVLP</sequence>
<dbReference type="InterPro" id="IPR018936">
    <property type="entry name" value="PI3/4_kinase_CS"/>
</dbReference>
<evidence type="ECO:0000313" key="12">
    <source>
        <dbReference type="EMBL" id="KAL2917897.1"/>
    </source>
</evidence>
<dbReference type="CDD" id="cd05167">
    <property type="entry name" value="PI4Kc_III_alpha"/>
    <property type="match status" value="1"/>
</dbReference>
<accession>A0ABR4NEE2</accession>
<evidence type="ECO:0000256" key="6">
    <source>
        <dbReference type="ARBA" id="ARBA00022777"/>
    </source>
</evidence>
<feature type="transmembrane region" description="Helical" evidence="9">
    <location>
        <begin position="2164"/>
        <end position="2182"/>
    </location>
</feature>
<dbReference type="PROSITE" id="PS51545">
    <property type="entry name" value="PIK_HELICAL"/>
    <property type="match status" value="1"/>
</dbReference>
<dbReference type="Gene3D" id="3.30.1010.10">
    <property type="entry name" value="Phosphatidylinositol 3-kinase Catalytic Subunit, Chain A, domain 4"/>
    <property type="match status" value="1"/>
</dbReference>
<dbReference type="InterPro" id="IPR011009">
    <property type="entry name" value="Kinase-like_dom_sf"/>
</dbReference>
<dbReference type="Pfam" id="PF10176">
    <property type="entry name" value="NEDD4_Bsd2"/>
    <property type="match status" value="1"/>
</dbReference>
<feature type="domain" description="PIK helical" evidence="11">
    <location>
        <begin position="1284"/>
        <end position="1459"/>
    </location>
</feature>
<dbReference type="PROSITE" id="PS50290">
    <property type="entry name" value="PI3_4_KINASE_3"/>
    <property type="match status" value="1"/>
</dbReference>
<keyword evidence="6" id="KW-0418">Kinase</keyword>
<comment type="similarity">
    <text evidence="2">Belongs to the PI3/PI4-kinase family. Type III PI4K subfamily.</text>
</comment>
<dbReference type="SMART" id="SM00146">
    <property type="entry name" value="PI3Kc"/>
    <property type="match status" value="1"/>
</dbReference>
<dbReference type="Pfam" id="PF00454">
    <property type="entry name" value="PI3_PI4_kinase"/>
    <property type="match status" value="2"/>
</dbReference>
<dbReference type="GO" id="GO:0004430">
    <property type="term" value="F:1-phosphatidylinositol 4-kinase activity"/>
    <property type="evidence" value="ECO:0007669"/>
    <property type="project" value="UniProtKB-EC"/>
</dbReference>
<dbReference type="CDD" id="cd22212">
    <property type="entry name" value="NDFIP-like"/>
    <property type="match status" value="1"/>
</dbReference>
<dbReference type="EMBL" id="JADGIZ020000008">
    <property type="protein sequence ID" value="KAL2917897.1"/>
    <property type="molecule type" value="Genomic_DNA"/>
</dbReference>
<keyword evidence="5 9" id="KW-0812">Transmembrane</keyword>
<evidence type="ECO:0000256" key="5">
    <source>
        <dbReference type="ARBA" id="ARBA00022692"/>
    </source>
</evidence>
<dbReference type="SUPFAM" id="SSF48371">
    <property type="entry name" value="ARM repeat"/>
    <property type="match status" value="2"/>
</dbReference>
<dbReference type="InterPro" id="IPR001263">
    <property type="entry name" value="PI3K_accessory_dom"/>
</dbReference>
<reference evidence="12 13" key="1">
    <citation type="submission" date="2023-09" db="EMBL/GenBank/DDBJ databases">
        <title>Pangenome analysis of Batrachochytrium dendrobatidis and related Chytrids.</title>
        <authorList>
            <person name="Yacoub M.N."/>
            <person name="Stajich J.E."/>
            <person name="James T.Y."/>
        </authorList>
    </citation>
    <scope>NUCLEOTIDE SEQUENCE [LARGE SCALE GENOMIC DNA]</scope>
    <source>
        <strain evidence="12 13">JEL0888</strain>
    </source>
</reference>
<keyword evidence="4 12" id="KW-0808">Transferase</keyword>
<dbReference type="Gene3D" id="1.10.1070.11">
    <property type="entry name" value="Phosphatidylinositol 3-/4-kinase, catalytic domain"/>
    <property type="match status" value="1"/>
</dbReference>
<dbReference type="Pfam" id="PF19274">
    <property type="entry name" value="PI4K_N"/>
    <property type="match status" value="1"/>
</dbReference>
<protein>
    <recommendedName>
        <fullName evidence="3">1-phosphatidylinositol 4-kinase</fullName>
        <ecNumber evidence="3">2.7.1.67</ecNumber>
    </recommendedName>
</protein>
<dbReference type="PANTHER" id="PTHR10048:SF15">
    <property type="entry name" value="PHOSPHATIDYLINOSITOL 4-KINASE ALPHA"/>
    <property type="match status" value="1"/>
</dbReference>
<dbReference type="InterPro" id="IPR000403">
    <property type="entry name" value="PI3/4_kinase_cat_dom"/>
</dbReference>
<evidence type="ECO:0000256" key="9">
    <source>
        <dbReference type="SAM" id="Phobius"/>
    </source>
</evidence>
<evidence type="ECO:0000256" key="7">
    <source>
        <dbReference type="ARBA" id="ARBA00022989"/>
    </source>
</evidence>
<keyword evidence="8 9" id="KW-0472">Membrane</keyword>
<dbReference type="PROSITE" id="PS00915">
    <property type="entry name" value="PI3_4_KINASE_1"/>
    <property type="match status" value="1"/>
</dbReference>
<evidence type="ECO:0000256" key="1">
    <source>
        <dbReference type="ARBA" id="ARBA00004141"/>
    </source>
</evidence>
<dbReference type="Pfam" id="PF14645">
    <property type="entry name" value="Chibby"/>
    <property type="match status" value="1"/>
</dbReference>
<dbReference type="Gene3D" id="1.25.40.70">
    <property type="entry name" value="Phosphatidylinositol 3-kinase, accessory domain (PIK)"/>
    <property type="match status" value="1"/>
</dbReference>
<evidence type="ECO:0000259" key="11">
    <source>
        <dbReference type="PROSITE" id="PS51545"/>
    </source>
</evidence>
<keyword evidence="13" id="KW-1185">Reference proteome</keyword>
<evidence type="ECO:0000256" key="3">
    <source>
        <dbReference type="ARBA" id="ARBA00012169"/>
    </source>
</evidence>
<dbReference type="InterPro" id="IPR016024">
    <property type="entry name" value="ARM-type_fold"/>
</dbReference>
<dbReference type="SMART" id="SM00145">
    <property type="entry name" value="PI3Ka"/>
    <property type="match status" value="1"/>
</dbReference>
<evidence type="ECO:0000259" key="10">
    <source>
        <dbReference type="PROSITE" id="PS50290"/>
    </source>
</evidence>
<dbReference type="EC" id="2.7.1.67" evidence="3"/>
<dbReference type="InterPro" id="IPR015433">
    <property type="entry name" value="PI3/4_kinase"/>
</dbReference>
<dbReference type="InterPro" id="IPR036940">
    <property type="entry name" value="PI3/4_kinase_cat_sf"/>
</dbReference>
<dbReference type="SUPFAM" id="SSF56112">
    <property type="entry name" value="Protein kinase-like (PK-like)"/>
    <property type="match status" value="1"/>
</dbReference>
<comment type="subcellular location">
    <subcellularLocation>
        <location evidence="1">Membrane</location>
        <topology evidence="1">Multi-pass membrane protein</topology>
    </subcellularLocation>
</comment>
<organism evidence="12 13">
    <name type="scientific">Polyrhizophydium stewartii</name>
    <dbReference type="NCBI Taxonomy" id="2732419"/>
    <lineage>
        <taxon>Eukaryota</taxon>
        <taxon>Fungi</taxon>
        <taxon>Fungi incertae sedis</taxon>
        <taxon>Chytridiomycota</taxon>
        <taxon>Chytridiomycota incertae sedis</taxon>
        <taxon>Chytridiomycetes</taxon>
        <taxon>Rhizophydiales</taxon>
        <taxon>Rhizophydiales incertae sedis</taxon>
        <taxon>Polyrhizophydium</taxon>
    </lineage>
</organism>
<name>A0ABR4NEE2_9FUNG</name>
<proteinExistence type="inferred from homology"/>
<evidence type="ECO:0000256" key="4">
    <source>
        <dbReference type="ARBA" id="ARBA00022679"/>
    </source>
</evidence>
<dbReference type="InterPro" id="IPR042236">
    <property type="entry name" value="PI3K_accessory_sf"/>
</dbReference>
<dbReference type="PANTHER" id="PTHR10048">
    <property type="entry name" value="PHOSPHATIDYLINOSITOL KINASE"/>
    <property type="match status" value="1"/>
</dbReference>
<gene>
    <name evidence="12" type="primary">STT4</name>
    <name evidence="12" type="ORF">HK105_202310</name>
</gene>
<dbReference type="Proteomes" id="UP001527925">
    <property type="component" value="Unassembled WGS sequence"/>
</dbReference>
<comment type="caution">
    <text evidence="12">The sequence shown here is derived from an EMBL/GenBank/DDBJ whole genome shotgun (WGS) entry which is preliminary data.</text>
</comment>
<evidence type="ECO:0000256" key="2">
    <source>
        <dbReference type="ARBA" id="ARBA00006209"/>
    </source>
</evidence>
<evidence type="ECO:0000313" key="13">
    <source>
        <dbReference type="Proteomes" id="UP001527925"/>
    </source>
</evidence>
<dbReference type="InterPro" id="IPR028118">
    <property type="entry name" value="Chibby_fam"/>
</dbReference>
<dbReference type="InterPro" id="IPR045495">
    <property type="entry name" value="PI4K_N"/>
</dbReference>
<feature type="domain" description="PI3K/PI4K catalytic" evidence="10">
    <location>
        <begin position="1534"/>
        <end position="1798"/>
    </location>
</feature>
<keyword evidence="7 9" id="KW-1133">Transmembrane helix</keyword>
<dbReference type="Pfam" id="PF00613">
    <property type="entry name" value="PI3Ka"/>
    <property type="match status" value="1"/>
</dbReference>
<evidence type="ECO:0000256" key="8">
    <source>
        <dbReference type="ARBA" id="ARBA00023136"/>
    </source>
</evidence>
<dbReference type="PROSITE" id="PS00916">
    <property type="entry name" value="PI3_4_KINASE_2"/>
    <property type="match status" value="1"/>
</dbReference>
<dbReference type="InterPro" id="IPR019325">
    <property type="entry name" value="NEDD4/Bsd2"/>
</dbReference>